<dbReference type="RefSeq" id="WP_220581256.1">
    <property type="nucleotide sequence ID" value="NZ_RKLT01000009.1"/>
</dbReference>
<dbReference type="GO" id="GO:0016757">
    <property type="term" value="F:glycosyltransferase activity"/>
    <property type="evidence" value="ECO:0007669"/>
    <property type="project" value="UniProtKB-KW"/>
</dbReference>
<dbReference type="Gene3D" id="3.90.550.10">
    <property type="entry name" value="Spore Coat Polysaccharide Biosynthesis Protein SpsA, Chain A"/>
    <property type="match status" value="1"/>
</dbReference>
<dbReference type="Proteomes" id="UP001430455">
    <property type="component" value="Unassembled WGS sequence"/>
</dbReference>
<gene>
    <name evidence="2" type="ORF">EGH23_17435</name>
</gene>
<protein>
    <submittedName>
        <fullName evidence="2">Glycosyltransferase</fullName>
        <ecNumber evidence="2">2.4.-.-</ecNumber>
    </submittedName>
</protein>
<dbReference type="PANTHER" id="PTHR43685">
    <property type="entry name" value="GLYCOSYLTRANSFERASE"/>
    <property type="match status" value="1"/>
</dbReference>
<keyword evidence="2" id="KW-0808">Transferase</keyword>
<comment type="caution">
    <text evidence="2">The sequence shown here is derived from an EMBL/GenBank/DDBJ whole genome shotgun (WGS) entry which is preliminary data.</text>
</comment>
<evidence type="ECO:0000313" key="3">
    <source>
        <dbReference type="Proteomes" id="UP001430455"/>
    </source>
</evidence>
<proteinExistence type="predicted"/>
<organism evidence="2 3">
    <name type="scientific">Haloarcula nitratireducens</name>
    <dbReference type="NCBI Taxonomy" id="2487749"/>
    <lineage>
        <taxon>Archaea</taxon>
        <taxon>Methanobacteriati</taxon>
        <taxon>Methanobacteriota</taxon>
        <taxon>Stenosarchaea group</taxon>
        <taxon>Halobacteria</taxon>
        <taxon>Halobacteriales</taxon>
        <taxon>Haloarculaceae</taxon>
        <taxon>Haloarcula</taxon>
    </lineage>
</organism>
<dbReference type="InterPro" id="IPR050834">
    <property type="entry name" value="Glycosyltransf_2"/>
</dbReference>
<dbReference type="AlphaFoldDB" id="A0AAW4PFL5"/>
<dbReference type="InterPro" id="IPR029044">
    <property type="entry name" value="Nucleotide-diphossugar_trans"/>
</dbReference>
<reference evidence="2 3" key="1">
    <citation type="submission" date="2021-06" db="EMBL/GenBank/DDBJ databases">
        <title>Halomicroarcula sp. a new haloarchaeum isolated from saline soil.</title>
        <authorList>
            <person name="Duran-Viseras A."/>
            <person name="Sanchez-Porro C."/>
            <person name="Ventosa A."/>
        </authorList>
    </citation>
    <scope>NUCLEOTIDE SEQUENCE [LARGE SCALE GENOMIC DNA]</scope>
    <source>
        <strain evidence="2 3">F27</strain>
    </source>
</reference>
<dbReference type="PANTHER" id="PTHR43685:SF2">
    <property type="entry name" value="GLYCOSYLTRANSFERASE 2-LIKE DOMAIN-CONTAINING PROTEIN"/>
    <property type="match status" value="1"/>
</dbReference>
<feature type="domain" description="Glycosyltransferase 2-like" evidence="1">
    <location>
        <begin position="41"/>
        <end position="80"/>
    </location>
</feature>
<dbReference type="EC" id="2.4.-.-" evidence="2"/>
<dbReference type="Pfam" id="PF00535">
    <property type="entry name" value="Glycos_transf_2"/>
    <property type="match status" value="1"/>
</dbReference>
<dbReference type="SUPFAM" id="SSF53448">
    <property type="entry name" value="Nucleotide-diphospho-sugar transferases"/>
    <property type="match status" value="1"/>
</dbReference>
<evidence type="ECO:0000313" key="2">
    <source>
        <dbReference type="EMBL" id="MBX0296663.1"/>
    </source>
</evidence>
<keyword evidence="3" id="KW-1185">Reference proteome</keyword>
<dbReference type="InterPro" id="IPR001173">
    <property type="entry name" value="Glyco_trans_2-like"/>
</dbReference>
<keyword evidence="2" id="KW-0328">Glycosyltransferase</keyword>
<evidence type="ECO:0000259" key="1">
    <source>
        <dbReference type="Pfam" id="PF00535"/>
    </source>
</evidence>
<name>A0AAW4PFL5_9EURY</name>
<sequence>MTRLNEEFEVVIPSIKENILTTDSIPENIPVHIIGEGTINEARNIGVSKSNAETIVILDDDLSFDKSTLYDIVDMVDENTLVGMAEDTVGLILGRSMVFKKSLWRDIGGFDERLMSHNGDTDFAIRSKKNNYEIKRFPQSWFYHEEHSRSVTTFDRAWRLAYLCIKHPNWAPHLIDSFLLKPHFPWIRMWSSRN</sequence>
<dbReference type="EMBL" id="RKLT01000009">
    <property type="protein sequence ID" value="MBX0296663.1"/>
    <property type="molecule type" value="Genomic_DNA"/>
</dbReference>
<accession>A0AAW4PFL5</accession>